<evidence type="ECO:0000256" key="2">
    <source>
        <dbReference type="ARBA" id="ARBA00004691"/>
    </source>
</evidence>
<keyword evidence="7 13" id="KW-0671">Queuosine biosynthesis</keyword>
<dbReference type="InterPro" id="IPR042119">
    <property type="entry name" value="QueA_dom2"/>
</dbReference>
<dbReference type="Gene3D" id="3.40.1780.10">
    <property type="entry name" value="QueA-like"/>
    <property type="match status" value="1"/>
</dbReference>
<proteinExistence type="inferred from homology"/>
<dbReference type="GO" id="GO:0005737">
    <property type="term" value="C:cytoplasm"/>
    <property type="evidence" value="ECO:0007669"/>
    <property type="project" value="UniProtKB-SubCell"/>
</dbReference>
<evidence type="ECO:0000256" key="11">
    <source>
        <dbReference type="ARBA" id="ARBA00069325"/>
    </source>
</evidence>
<evidence type="ECO:0000256" key="12">
    <source>
        <dbReference type="ARBA" id="ARBA00076160"/>
    </source>
</evidence>
<name>A0A212JPF2_9BACT</name>
<evidence type="ECO:0000313" key="14">
    <source>
        <dbReference type="EMBL" id="SBW01248.1"/>
    </source>
</evidence>
<evidence type="ECO:0000256" key="13">
    <source>
        <dbReference type="HAMAP-Rule" id="MF_00113"/>
    </source>
</evidence>
<evidence type="ECO:0000256" key="4">
    <source>
        <dbReference type="ARBA" id="ARBA00022490"/>
    </source>
</evidence>
<dbReference type="SUPFAM" id="SSF111337">
    <property type="entry name" value="QueA-like"/>
    <property type="match status" value="1"/>
</dbReference>
<sequence>MPTAEADFFLESYNFALPEAQIAQFPPEERGNSRLLVMPRQGALELEHHQFSDLPDCLPEGALLVANNSRVLQARLLGTRSTGGKVEFLLLTPLPLVLERARPDKLGGSSAEVEGLIRSGGSIRDGEKLEFGAGISVTVLESGEFGHRRVRLAWDGDLSKAFAATGHIPLPPYIKRTDAEEDLSRYQTIYSREDKTGSVAAPTAGLHFTPEMRETLKARGFQWADVTLYVGYGTFSPVRSADIRGHRMHREYVEIPEATALAIAEAKREGRPVIAVGTTSLRSMEGVAELCGRVQPFTGWTDIFLYPGRPFRVVDGLLTNFHLPESSLIMLVSALAGRERVLAAYAEAVSRGYRFFSYGDAMLIR</sequence>
<comment type="similarity">
    <text evidence="9 13">Belongs to the QueA family.</text>
</comment>
<dbReference type="NCBIfam" id="NF001140">
    <property type="entry name" value="PRK00147.1"/>
    <property type="match status" value="1"/>
</dbReference>
<accession>A0A212JPF2</accession>
<dbReference type="UniPathway" id="UPA00392"/>
<dbReference type="GO" id="GO:0051075">
    <property type="term" value="F:S-adenosylmethionine:tRNA ribosyltransferase-isomerase activity"/>
    <property type="evidence" value="ECO:0007669"/>
    <property type="project" value="UniProtKB-EC"/>
</dbReference>
<dbReference type="InterPro" id="IPR003699">
    <property type="entry name" value="QueA"/>
</dbReference>
<evidence type="ECO:0000256" key="1">
    <source>
        <dbReference type="ARBA" id="ARBA00004496"/>
    </source>
</evidence>
<keyword evidence="6 13" id="KW-0949">S-adenosyl-L-methionine</keyword>
<evidence type="ECO:0000256" key="6">
    <source>
        <dbReference type="ARBA" id="ARBA00022691"/>
    </source>
</evidence>
<dbReference type="NCBIfam" id="TIGR00113">
    <property type="entry name" value="queA"/>
    <property type="match status" value="1"/>
</dbReference>
<evidence type="ECO:0000256" key="10">
    <source>
        <dbReference type="ARBA" id="ARBA00066503"/>
    </source>
</evidence>
<dbReference type="GO" id="GO:0008616">
    <property type="term" value="P:tRNA queuosine(34) biosynthetic process"/>
    <property type="evidence" value="ECO:0007669"/>
    <property type="project" value="UniProtKB-UniRule"/>
</dbReference>
<evidence type="ECO:0000256" key="7">
    <source>
        <dbReference type="ARBA" id="ARBA00022785"/>
    </source>
</evidence>
<evidence type="ECO:0000256" key="3">
    <source>
        <dbReference type="ARBA" id="ARBA00011245"/>
    </source>
</evidence>
<keyword evidence="14" id="KW-0413">Isomerase</keyword>
<dbReference type="InterPro" id="IPR042118">
    <property type="entry name" value="QueA_dom1"/>
</dbReference>
<keyword evidence="14" id="KW-0328">Glycosyltransferase</keyword>
<dbReference type="RefSeq" id="WP_227118449.1">
    <property type="nucleotide sequence ID" value="NZ_LT598928.1"/>
</dbReference>
<dbReference type="FunFam" id="3.40.1780.10:FF:000001">
    <property type="entry name" value="S-adenosylmethionine:tRNA ribosyltransferase-isomerase"/>
    <property type="match status" value="1"/>
</dbReference>
<dbReference type="EC" id="2.4.99.17" evidence="10 13"/>
<dbReference type="AlphaFoldDB" id="A0A212JPF2"/>
<comment type="function">
    <text evidence="13">Transfers and isomerizes the ribose moiety from AdoMet to the 7-aminomethyl group of 7-deazaguanine (preQ1-tRNA) to give epoxyqueuosine (oQ-tRNA).</text>
</comment>
<evidence type="ECO:0000256" key="5">
    <source>
        <dbReference type="ARBA" id="ARBA00022679"/>
    </source>
</evidence>
<comment type="subunit">
    <text evidence="3 13">Monomer.</text>
</comment>
<organism evidence="14">
    <name type="scientific">uncultured Desulfovibrio sp</name>
    <dbReference type="NCBI Taxonomy" id="167968"/>
    <lineage>
        <taxon>Bacteria</taxon>
        <taxon>Pseudomonadati</taxon>
        <taxon>Thermodesulfobacteriota</taxon>
        <taxon>Desulfovibrionia</taxon>
        <taxon>Desulfovibrionales</taxon>
        <taxon>Desulfovibrionaceae</taxon>
        <taxon>Desulfovibrio</taxon>
        <taxon>environmental samples</taxon>
    </lineage>
</organism>
<dbReference type="Gene3D" id="2.40.10.240">
    <property type="entry name" value="QueA-like"/>
    <property type="match status" value="1"/>
</dbReference>
<keyword evidence="4 13" id="KW-0963">Cytoplasm</keyword>
<dbReference type="PANTHER" id="PTHR30307:SF0">
    <property type="entry name" value="S-ADENOSYLMETHIONINE:TRNA RIBOSYLTRANSFERASE-ISOMERASE"/>
    <property type="match status" value="1"/>
</dbReference>
<gene>
    <name evidence="13 14" type="primary">queA</name>
    <name evidence="14" type="ORF">KM92DES2_11464</name>
</gene>
<keyword evidence="5 13" id="KW-0808">Transferase</keyword>
<dbReference type="EMBL" id="FLUP01000001">
    <property type="protein sequence ID" value="SBW01248.1"/>
    <property type="molecule type" value="Genomic_DNA"/>
</dbReference>
<protein>
    <recommendedName>
        <fullName evidence="11 13">S-adenosylmethionine:tRNA ribosyltransferase-isomerase</fullName>
        <ecNumber evidence="10 13">2.4.99.17</ecNumber>
    </recommendedName>
    <alternativeName>
        <fullName evidence="12 13">Queuosine biosynthesis protein QueA</fullName>
    </alternativeName>
</protein>
<dbReference type="InterPro" id="IPR036100">
    <property type="entry name" value="QueA_sf"/>
</dbReference>
<comment type="catalytic activity">
    <reaction evidence="8 13">
        <text>7-aminomethyl-7-carbaguanosine(34) in tRNA + S-adenosyl-L-methionine = epoxyqueuosine(34) in tRNA + adenine + L-methionine + 2 H(+)</text>
        <dbReference type="Rhea" id="RHEA:32155"/>
        <dbReference type="Rhea" id="RHEA-COMP:10342"/>
        <dbReference type="Rhea" id="RHEA-COMP:18582"/>
        <dbReference type="ChEBI" id="CHEBI:15378"/>
        <dbReference type="ChEBI" id="CHEBI:16708"/>
        <dbReference type="ChEBI" id="CHEBI:57844"/>
        <dbReference type="ChEBI" id="CHEBI:59789"/>
        <dbReference type="ChEBI" id="CHEBI:82833"/>
        <dbReference type="ChEBI" id="CHEBI:194443"/>
        <dbReference type="EC" id="2.4.99.17"/>
    </reaction>
</comment>
<comment type="pathway">
    <text evidence="2 13">tRNA modification; tRNA-queuosine biosynthesis.</text>
</comment>
<dbReference type="PANTHER" id="PTHR30307">
    <property type="entry name" value="S-ADENOSYLMETHIONINE:TRNA RIBOSYLTRANSFERASE-ISOMERASE"/>
    <property type="match status" value="1"/>
</dbReference>
<comment type="subcellular location">
    <subcellularLocation>
        <location evidence="1 13">Cytoplasm</location>
    </subcellularLocation>
</comment>
<evidence type="ECO:0000256" key="9">
    <source>
        <dbReference type="ARBA" id="ARBA00061210"/>
    </source>
</evidence>
<evidence type="ECO:0000256" key="8">
    <source>
        <dbReference type="ARBA" id="ARBA00052751"/>
    </source>
</evidence>
<dbReference type="HAMAP" id="MF_00113">
    <property type="entry name" value="QueA"/>
    <property type="match status" value="1"/>
</dbReference>
<dbReference type="Pfam" id="PF02547">
    <property type="entry name" value="Queuosine_synth"/>
    <property type="match status" value="1"/>
</dbReference>
<reference evidence="14" key="1">
    <citation type="submission" date="2016-04" db="EMBL/GenBank/DDBJ databases">
        <authorList>
            <person name="Evans L.H."/>
            <person name="Alamgir A."/>
            <person name="Owens N."/>
            <person name="Weber N.D."/>
            <person name="Virtaneva K."/>
            <person name="Barbian K."/>
            <person name="Babar A."/>
            <person name="Rosenke K."/>
        </authorList>
    </citation>
    <scope>NUCLEOTIDE SEQUENCE</scope>
    <source>
        <strain evidence="14">92-2</strain>
    </source>
</reference>